<keyword evidence="1" id="KW-0472">Membrane</keyword>
<keyword evidence="1" id="KW-0812">Transmembrane</keyword>
<evidence type="ECO:0000256" key="1">
    <source>
        <dbReference type="SAM" id="Phobius"/>
    </source>
</evidence>
<dbReference type="EMBL" id="QXFU01001077">
    <property type="protein sequence ID" value="KAE9011406.1"/>
    <property type="molecule type" value="Genomic_DNA"/>
</dbReference>
<keyword evidence="1" id="KW-1133">Transmembrane helix</keyword>
<feature type="transmembrane region" description="Helical" evidence="1">
    <location>
        <begin position="48"/>
        <end position="70"/>
    </location>
</feature>
<dbReference type="Proteomes" id="UP000435112">
    <property type="component" value="Unassembled WGS sequence"/>
</dbReference>
<evidence type="ECO:0000313" key="4">
    <source>
        <dbReference type="Proteomes" id="UP000434957"/>
    </source>
</evidence>
<dbReference type="EMBL" id="QXFT01000147">
    <property type="protein sequence ID" value="KAE9353116.1"/>
    <property type="molecule type" value="Genomic_DNA"/>
</dbReference>
<organism evidence="3 4">
    <name type="scientific">Phytophthora rubi</name>
    <dbReference type="NCBI Taxonomy" id="129364"/>
    <lineage>
        <taxon>Eukaryota</taxon>
        <taxon>Sar</taxon>
        <taxon>Stramenopiles</taxon>
        <taxon>Oomycota</taxon>
        <taxon>Peronosporomycetes</taxon>
        <taxon>Peronosporales</taxon>
        <taxon>Peronosporaceae</taxon>
        <taxon>Phytophthora</taxon>
    </lineage>
</organism>
<reference evidence="3 4" key="1">
    <citation type="submission" date="2018-08" db="EMBL/GenBank/DDBJ databases">
        <title>Genomic investigation of the strawberry pathogen Phytophthora fragariae indicates pathogenicity is determined by transcriptional variation in three key races.</title>
        <authorList>
            <person name="Adams T.M."/>
            <person name="Armitage A.D."/>
            <person name="Sobczyk M.K."/>
            <person name="Bates H.J."/>
            <person name="Dunwell J.M."/>
            <person name="Nellist C.F."/>
            <person name="Harrison R.J."/>
        </authorList>
    </citation>
    <scope>NUCLEOTIDE SEQUENCE [LARGE SCALE GENOMIC DNA]</scope>
    <source>
        <strain evidence="2 5">SCRP324</strain>
        <strain evidence="3 4">SCRP333</strain>
    </source>
</reference>
<dbReference type="Proteomes" id="UP000434957">
    <property type="component" value="Unassembled WGS sequence"/>
</dbReference>
<evidence type="ECO:0000313" key="3">
    <source>
        <dbReference type="EMBL" id="KAE9353116.1"/>
    </source>
</evidence>
<accession>A0A6A4FZJ3</accession>
<protein>
    <submittedName>
        <fullName evidence="3">Uncharacterized protein</fullName>
    </submittedName>
</protein>
<comment type="caution">
    <text evidence="3">The sequence shown here is derived from an EMBL/GenBank/DDBJ whole genome shotgun (WGS) entry which is preliminary data.</text>
</comment>
<keyword evidence="4" id="KW-1185">Reference proteome</keyword>
<dbReference type="AlphaFoldDB" id="A0A6A4FZJ3"/>
<evidence type="ECO:0000313" key="5">
    <source>
        <dbReference type="Proteomes" id="UP000435112"/>
    </source>
</evidence>
<proteinExistence type="predicted"/>
<evidence type="ECO:0000313" key="2">
    <source>
        <dbReference type="EMBL" id="KAE9011406.1"/>
    </source>
</evidence>
<name>A0A6A4FZJ3_9STRA</name>
<gene>
    <name evidence="2" type="ORF">PR002_g15084</name>
    <name evidence="3" type="ORF">PR003_g4022</name>
</gene>
<sequence length="75" mass="8289">MRAWRGEQVRGTRREEAERLTALGGRESVARVQAGEQQQSPELPLASLFLLSLLCLIPLPLVGALCLFGVQKFEP</sequence>